<accession>A0A9P5V7K2</accession>
<dbReference type="AlphaFoldDB" id="A0A9P5V7K2"/>
<proteinExistence type="predicted"/>
<gene>
    <name evidence="1" type="ORF">BG015_011871</name>
</gene>
<dbReference type="OrthoDB" id="10465111at2759"/>
<dbReference type="EMBL" id="JAAAUQ010000951">
    <property type="protein sequence ID" value="KAF9145521.1"/>
    <property type="molecule type" value="Genomic_DNA"/>
</dbReference>
<keyword evidence="2" id="KW-1185">Reference proteome</keyword>
<evidence type="ECO:0000313" key="2">
    <source>
        <dbReference type="Proteomes" id="UP000748756"/>
    </source>
</evidence>
<dbReference type="Proteomes" id="UP000748756">
    <property type="component" value="Unassembled WGS sequence"/>
</dbReference>
<organism evidence="1 2">
    <name type="scientific">Linnemannia schmuckeri</name>
    <dbReference type="NCBI Taxonomy" id="64567"/>
    <lineage>
        <taxon>Eukaryota</taxon>
        <taxon>Fungi</taxon>
        <taxon>Fungi incertae sedis</taxon>
        <taxon>Mucoromycota</taxon>
        <taxon>Mortierellomycotina</taxon>
        <taxon>Mortierellomycetes</taxon>
        <taxon>Mortierellales</taxon>
        <taxon>Mortierellaceae</taxon>
        <taxon>Linnemannia</taxon>
    </lineage>
</organism>
<name>A0A9P5V7K2_9FUNG</name>
<comment type="caution">
    <text evidence="1">The sequence shown here is derived from an EMBL/GenBank/DDBJ whole genome shotgun (WGS) entry which is preliminary data.</text>
</comment>
<reference evidence="1" key="1">
    <citation type="journal article" date="2020" name="Fungal Divers.">
        <title>Resolving the Mortierellaceae phylogeny through synthesis of multi-gene phylogenetics and phylogenomics.</title>
        <authorList>
            <person name="Vandepol N."/>
            <person name="Liber J."/>
            <person name="Desiro A."/>
            <person name="Na H."/>
            <person name="Kennedy M."/>
            <person name="Barry K."/>
            <person name="Grigoriev I.V."/>
            <person name="Miller A.N."/>
            <person name="O'Donnell K."/>
            <person name="Stajich J.E."/>
            <person name="Bonito G."/>
        </authorList>
    </citation>
    <scope>NUCLEOTIDE SEQUENCE</scope>
    <source>
        <strain evidence="1">NRRL 6426</strain>
    </source>
</reference>
<evidence type="ECO:0000313" key="1">
    <source>
        <dbReference type="EMBL" id="KAF9145521.1"/>
    </source>
</evidence>
<sequence>MNGPYKQLRQAIVDARSVRYITPTAENAHKALREMIQAYYVEFSSGNAVQDRWSKVMEHCEDARVSIRRTGAQAMSIPLAPGVQHRARAMIATIDTPLLKRHENVITVYECQQCTEYLSKKVPGLTYDTVTNLEAVAVDSLKAFQAVFKKFVDNKVFDGDSIEAVNIAFVSANITTALLVTEKLPLSMWS</sequence>
<protein>
    <submittedName>
        <fullName evidence="1">Uncharacterized protein</fullName>
    </submittedName>
</protein>